<evidence type="ECO:0000313" key="7">
    <source>
        <dbReference type="EMBL" id="PWO00010.1"/>
    </source>
</evidence>
<accession>A0A316ZEN6</accession>
<dbReference type="GeneID" id="37269205"/>
<name>A0A316ZEN6_9BASI</name>
<evidence type="ECO:0000256" key="2">
    <source>
        <dbReference type="ARBA" id="ARBA00010989"/>
    </source>
</evidence>
<evidence type="ECO:0000259" key="6">
    <source>
        <dbReference type="Pfam" id="PF01266"/>
    </source>
</evidence>
<keyword evidence="8" id="KW-1185">Reference proteome</keyword>
<feature type="domain" description="FAD dependent oxidoreductase" evidence="6">
    <location>
        <begin position="16"/>
        <end position="313"/>
    </location>
</feature>
<dbReference type="STRING" id="58919.A0A316ZEN6"/>
<dbReference type="InterPro" id="IPR045170">
    <property type="entry name" value="MTOX"/>
</dbReference>
<evidence type="ECO:0000256" key="5">
    <source>
        <dbReference type="ARBA" id="ARBA00023002"/>
    </source>
</evidence>
<comment type="similarity">
    <text evidence="2">Belongs to the MSOX/MTOX family.</text>
</comment>
<dbReference type="InterPro" id="IPR036188">
    <property type="entry name" value="FAD/NAD-bd_sf"/>
</dbReference>
<sequence length="320" mass="33755">MAASTTSAAAQTPHHLVVGAGVFGVSTALHLLARGHAVTLLERSPDGRAAVDAASNDVNKIIRADYQDKHYAALAKRAISAWRTSPLYAPFYHEVGLLLHSGPRPPKDGRAYVQNGIARAHAEVLESDGAGVPFVETPAPGCELPPKARQLKSDADTDACFPPSLRDQLGAALRDMGGSQSAYVNPRAGWAEAGNATHAALREAVRLGARVEGSAVVTSLLREGGIVVGVRAEDGREWRTQQGGKVVICAGAWAHDLLRRLGAPAPHPCTPSAQSVILLQLDDEQRAAFRSAPVVLNFSTGFYIFEPDEHGVLKCVGAAH</sequence>
<dbReference type="SUPFAM" id="SSF51905">
    <property type="entry name" value="FAD/NAD(P)-binding domain"/>
    <property type="match status" value="1"/>
</dbReference>
<dbReference type="Pfam" id="PF01266">
    <property type="entry name" value="DAO"/>
    <property type="match status" value="1"/>
</dbReference>
<dbReference type="PANTHER" id="PTHR10961">
    <property type="entry name" value="PEROXISOMAL SARCOSINE OXIDASE"/>
    <property type="match status" value="1"/>
</dbReference>
<proteinExistence type="inferred from homology"/>
<dbReference type="AlphaFoldDB" id="A0A316ZEN6"/>
<comment type="cofactor">
    <cofactor evidence="1">
        <name>FAD</name>
        <dbReference type="ChEBI" id="CHEBI:57692"/>
    </cofactor>
</comment>
<dbReference type="GO" id="GO:0004657">
    <property type="term" value="F:proline dehydrogenase activity"/>
    <property type="evidence" value="ECO:0007669"/>
    <property type="project" value="TreeGrafter"/>
</dbReference>
<dbReference type="Proteomes" id="UP000245946">
    <property type="component" value="Unassembled WGS sequence"/>
</dbReference>
<organism evidence="7 8">
    <name type="scientific">Tilletiopsis washingtonensis</name>
    <dbReference type="NCBI Taxonomy" id="58919"/>
    <lineage>
        <taxon>Eukaryota</taxon>
        <taxon>Fungi</taxon>
        <taxon>Dikarya</taxon>
        <taxon>Basidiomycota</taxon>
        <taxon>Ustilaginomycotina</taxon>
        <taxon>Exobasidiomycetes</taxon>
        <taxon>Entylomatales</taxon>
        <taxon>Entylomatales incertae sedis</taxon>
        <taxon>Tilletiopsis</taxon>
    </lineage>
</organism>
<dbReference type="Gene3D" id="3.30.9.10">
    <property type="entry name" value="D-Amino Acid Oxidase, subunit A, domain 2"/>
    <property type="match status" value="1"/>
</dbReference>
<evidence type="ECO:0000256" key="4">
    <source>
        <dbReference type="ARBA" id="ARBA00022827"/>
    </source>
</evidence>
<evidence type="ECO:0000256" key="1">
    <source>
        <dbReference type="ARBA" id="ARBA00001974"/>
    </source>
</evidence>
<gene>
    <name evidence="7" type="ORF">FA09DRAFT_328147</name>
</gene>
<dbReference type="PANTHER" id="PTHR10961:SF46">
    <property type="entry name" value="PEROXISOMAL SARCOSINE OXIDASE"/>
    <property type="match status" value="1"/>
</dbReference>
<keyword evidence="4" id="KW-0274">FAD</keyword>
<dbReference type="OrthoDB" id="2219495at2759"/>
<reference evidence="7 8" key="1">
    <citation type="journal article" date="2018" name="Mol. Biol. Evol.">
        <title>Broad Genomic Sampling Reveals a Smut Pathogenic Ancestry of the Fungal Clade Ustilaginomycotina.</title>
        <authorList>
            <person name="Kijpornyongpan T."/>
            <person name="Mondo S.J."/>
            <person name="Barry K."/>
            <person name="Sandor L."/>
            <person name="Lee J."/>
            <person name="Lipzen A."/>
            <person name="Pangilinan J."/>
            <person name="LaButti K."/>
            <person name="Hainaut M."/>
            <person name="Henrissat B."/>
            <person name="Grigoriev I.V."/>
            <person name="Spatafora J.W."/>
            <person name="Aime M.C."/>
        </authorList>
    </citation>
    <scope>NUCLEOTIDE SEQUENCE [LARGE SCALE GENOMIC DNA]</scope>
    <source>
        <strain evidence="7 8">MCA 4186</strain>
    </source>
</reference>
<dbReference type="Gene3D" id="3.50.50.60">
    <property type="entry name" value="FAD/NAD(P)-binding domain"/>
    <property type="match status" value="1"/>
</dbReference>
<evidence type="ECO:0000256" key="3">
    <source>
        <dbReference type="ARBA" id="ARBA00022630"/>
    </source>
</evidence>
<keyword evidence="5" id="KW-0560">Oxidoreductase</keyword>
<keyword evidence="3" id="KW-0285">Flavoprotein</keyword>
<dbReference type="GO" id="GO:0050660">
    <property type="term" value="F:flavin adenine dinucleotide binding"/>
    <property type="evidence" value="ECO:0007669"/>
    <property type="project" value="InterPro"/>
</dbReference>
<dbReference type="GO" id="GO:0008115">
    <property type="term" value="F:sarcosine oxidase activity"/>
    <property type="evidence" value="ECO:0007669"/>
    <property type="project" value="TreeGrafter"/>
</dbReference>
<dbReference type="InterPro" id="IPR006076">
    <property type="entry name" value="FAD-dep_OxRdtase"/>
</dbReference>
<evidence type="ECO:0000313" key="8">
    <source>
        <dbReference type="Proteomes" id="UP000245946"/>
    </source>
</evidence>
<protein>
    <submittedName>
        <fullName evidence="7">FAD/NAD(P)-binding domain-containing protein</fullName>
    </submittedName>
</protein>
<dbReference type="EMBL" id="KZ819286">
    <property type="protein sequence ID" value="PWO00010.1"/>
    <property type="molecule type" value="Genomic_DNA"/>
</dbReference>
<dbReference type="RefSeq" id="XP_025600288.1">
    <property type="nucleotide sequence ID" value="XM_025741661.1"/>
</dbReference>
<dbReference type="GO" id="GO:0050031">
    <property type="term" value="F:L-pipecolate oxidase activity"/>
    <property type="evidence" value="ECO:0007669"/>
    <property type="project" value="TreeGrafter"/>
</dbReference>